<comment type="caution">
    <text evidence="2">The sequence shown here is derived from an EMBL/GenBank/DDBJ whole genome shotgun (WGS) entry which is preliminary data.</text>
</comment>
<evidence type="ECO:0000313" key="2">
    <source>
        <dbReference type="EMBL" id="CAK0801131.1"/>
    </source>
</evidence>
<reference evidence="2" key="1">
    <citation type="submission" date="2023-10" db="EMBL/GenBank/DDBJ databases">
        <authorList>
            <person name="Chen Y."/>
            <person name="Shah S."/>
            <person name="Dougan E. K."/>
            <person name="Thang M."/>
            <person name="Chan C."/>
        </authorList>
    </citation>
    <scope>NUCLEOTIDE SEQUENCE [LARGE SCALE GENOMIC DNA]</scope>
</reference>
<evidence type="ECO:0000313" key="3">
    <source>
        <dbReference type="Proteomes" id="UP001189429"/>
    </source>
</evidence>
<dbReference type="Gene3D" id="3.30.420.10">
    <property type="entry name" value="Ribonuclease H-like superfamily/Ribonuclease H"/>
    <property type="match status" value="1"/>
</dbReference>
<dbReference type="EMBL" id="CAUYUJ010002514">
    <property type="protein sequence ID" value="CAK0801131.1"/>
    <property type="molecule type" value="Genomic_DNA"/>
</dbReference>
<sequence length="553" mass="59619">MSVDLLCLLMSRRCRRERRQLVAVSRGMVLWQALLRVACQAQLRWRLTPRRGQTQKAGHRSYLGCLLETLGLVPAQASYLRGKGFGYLASVIVDGQWSQRRMYLGGYASDDKCLLCGDVGTLLHRHTRCGGWPSELRLPSKIREMAGKAELVEVESLLGRVLWPAPRGIIKPPRPPELSWLGQDVGGMLPSGDVYLDGSAYEGDFQQYTSVGWAAVVLHEDADAFRAGISGTLCEAFADTNGGELAALIGTLRHAVPPVRAIVDSDFVFKGVLEHGPLLTTRWGYAWAHLWRELWRFVEDFGGIGPHGLTLNKVPAHVPRRRVTDDGVITARDWIGNCIADQAAKCAAERARIAPEDRQRLQSARGLVEGVAMWVSAVGAAVGGDDTTHRAAKPNEAAPRAALQPATARLGCDLRGPPGARWCSRCRWLERASECPGSIVTSALDHNRKLRAQGALAHVIVKIEPQVEAQLQREMPLLACLVCGATGAARSSSIARACGEPGTKGKLAIVRLAKGFAPGAAGRVAAKVVQLDDHSVVDDGAERGGGGLDGPLP</sequence>
<evidence type="ECO:0000259" key="1">
    <source>
        <dbReference type="PROSITE" id="PS50879"/>
    </source>
</evidence>
<gene>
    <name evidence="2" type="ORF">PCOR1329_LOCUS9091</name>
</gene>
<feature type="domain" description="RNase H type-1" evidence="1">
    <location>
        <begin position="188"/>
        <end position="349"/>
    </location>
</feature>
<protein>
    <recommendedName>
        <fullName evidence="1">RNase H type-1 domain-containing protein</fullName>
    </recommendedName>
</protein>
<dbReference type="SUPFAM" id="SSF53098">
    <property type="entry name" value="Ribonuclease H-like"/>
    <property type="match status" value="1"/>
</dbReference>
<organism evidence="2 3">
    <name type="scientific">Prorocentrum cordatum</name>
    <dbReference type="NCBI Taxonomy" id="2364126"/>
    <lineage>
        <taxon>Eukaryota</taxon>
        <taxon>Sar</taxon>
        <taxon>Alveolata</taxon>
        <taxon>Dinophyceae</taxon>
        <taxon>Prorocentrales</taxon>
        <taxon>Prorocentraceae</taxon>
        <taxon>Prorocentrum</taxon>
    </lineage>
</organism>
<dbReference type="InterPro" id="IPR012337">
    <property type="entry name" value="RNaseH-like_sf"/>
</dbReference>
<accession>A0ABN9Q5V7</accession>
<dbReference type="InterPro" id="IPR036397">
    <property type="entry name" value="RNaseH_sf"/>
</dbReference>
<dbReference type="PROSITE" id="PS50879">
    <property type="entry name" value="RNASE_H_1"/>
    <property type="match status" value="1"/>
</dbReference>
<dbReference type="InterPro" id="IPR002156">
    <property type="entry name" value="RNaseH_domain"/>
</dbReference>
<keyword evidence="3" id="KW-1185">Reference proteome</keyword>
<name>A0ABN9Q5V7_9DINO</name>
<dbReference type="Proteomes" id="UP001189429">
    <property type="component" value="Unassembled WGS sequence"/>
</dbReference>
<proteinExistence type="predicted"/>